<dbReference type="GO" id="GO:0003743">
    <property type="term" value="F:translation initiation factor activity"/>
    <property type="evidence" value="ECO:0007669"/>
    <property type="project" value="UniProtKB-KW"/>
</dbReference>
<organism evidence="2 3">
    <name type="scientific">Reichenbachiella ulvae</name>
    <dbReference type="NCBI Taxonomy" id="2980104"/>
    <lineage>
        <taxon>Bacteria</taxon>
        <taxon>Pseudomonadati</taxon>
        <taxon>Bacteroidota</taxon>
        <taxon>Cytophagia</taxon>
        <taxon>Cytophagales</taxon>
        <taxon>Reichenbachiellaceae</taxon>
        <taxon>Reichenbachiella</taxon>
    </lineage>
</organism>
<feature type="compositionally biased region" description="Basic and acidic residues" evidence="1">
    <location>
        <begin position="244"/>
        <end position="273"/>
    </location>
</feature>
<dbReference type="EMBL" id="JAOYOD010000001">
    <property type="protein sequence ID" value="MCV9387030.1"/>
    <property type="molecule type" value="Genomic_DNA"/>
</dbReference>
<reference evidence="2 3" key="1">
    <citation type="submission" date="2022-10" db="EMBL/GenBank/DDBJ databases">
        <title>Comparative genomics and taxonomic characterization of three novel marine species of genus Reichenbachiella exhibiting antioxidant and polysaccharide degradation activities.</title>
        <authorList>
            <person name="Muhammad N."/>
            <person name="Lee Y.-J."/>
            <person name="Ko J."/>
            <person name="Kim S.-G."/>
        </authorList>
    </citation>
    <scope>NUCLEOTIDE SEQUENCE [LARGE SCALE GENOMIC DNA]</scope>
    <source>
        <strain evidence="2 3">ABR2-5</strain>
    </source>
</reference>
<evidence type="ECO:0000313" key="3">
    <source>
        <dbReference type="Proteomes" id="UP001300692"/>
    </source>
</evidence>
<sequence>MRLSSLARKIKITPKQLTEYLSDQGIDTSQGANTKLDQEVIEMVYEAYMYDESVEEEEVVKKVIIEDEGETLEIAVEKSDLEEPEKISEPTEQKEESEEEELIQSTEEELVADAEEEEAVVETDRPQAEEEVEVEESPEAEETEYPSYEPITTEDGELIESYAELAARDSSVKIIKAPKAAPLQGLKIKGKIELPEPRSKEEKKKEKPLDPNEIIYTSGPDRKPKAKSNKKPFKKRKPRVNTVELERRKKEKEEKRRKAQKERKEKEAKKQYYETKVQAKVQTQPAKPKKNKKTSHTTTPKDTNPIKRFWKWLNT</sequence>
<comment type="caution">
    <text evidence="2">The sequence shown here is derived from an EMBL/GenBank/DDBJ whole genome shotgun (WGS) entry which is preliminary data.</text>
</comment>
<feature type="region of interest" description="Disordered" evidence="1">
    <location>
        <begin position="184"/>
        <end position="315"/>
    </location>
</feature>
<dbReference type="RefSeq" id="WP_264137857.1">
    <property type="nucleotide sequence ID" value="NZ_JAOYOD010000001.1"/>
</dbReference>
<feature type="compositionally biased region" description="Basic residues" evidence="1">
    <location>
        <begin position="224"/>
        <end position="239"/>
    </location>
</feature>
<protein>
    <submittedName>
        <fullName evidence="2">Translation initiation factor IF-2 N-terminal domain-containing protein</fullName>
    </submittedName>
</protein>
<proteinExistence type="predicted"/>
<feature type="compositionally biased region" description="Basic and acidic residues" evidence="1">
    <location>
        <begin position="75"/>
        <end position="94"/>
    </location>
</feature>
<evidence type="ECO:0000256" key="1">
    <source>
        <dbReference type="SAM" id="MobiDB-lite"/>
    </source>
</evidence>
<name>A0ABT3CU73_9BACT</name>
<evidence type="ECO:0000313" key="2">
    <source>
        <dbReference type="EMBL" id="MCV9387030.1"/>
    </source>
</evidence>
<keyword evidence="3" id="KW-1185">Reference proteome</keyword>
<keyword evidence="2" id="KW-0396">Initiation factor</keyword>
<dbReference type="Proteomes" id="UP001300692">
    <property type="component" value="Unassembled WGS sequence"/>
</dbReference>
<gene>
    <name evidence="2" type="ORF">N7U62_10170</name>
</gene>
<feature type="compositionally biased region" description="Basic and acidic residues" evidence="1">
    <location>
        <begin position="190"/>
        <end position="210"/>
    </location>
</feature>
<feature type="region of interest" description="Disordered" evidence="1">
    <location>
        <begin position="75"/>
        <end position="154"/>
    </location>
</feature>
<feature type="compositionally biased region" description="Acidic residues" evidence="1">
    <location>
        <begin position="129"/>
        <end position="144"/>
    </location>
</feature>
<feature type="compositionally biased region" description="Acidic residues" evidence="1">
    <location>
        <begin position="95"/>
        <end position="121"/>
    </location>
</feature>
<accession>A0ABT3CU73</accession>
<keyword evidence="2" id="KW-0648">Protein biosynthesis</keyword>